<gene>
    <name evidence="3" type="ORF">CQW29_21400</name>
</gene>
<dbReference type="AlphaFoldDB" id="A0A2S9I6H2"/>
<dbReference type="SUPFAM" id="SSF51126">
    <property type="entry name" value="Pectin lyase-like"/>
    <property type="match status" value="1"/>
</dbReference>
<evidence type="ECO:0000313" key="3">
    <source>
        <dbReference type="EMBL" id="PRD13393.1"/>
    </source>
</evidence>
<dbReference type="RefSeq" id="WP_105594764.1">
    <property type="nucleotide sequence ID" value="NZ_PDET01000019.1"/>
</dbReference>
<protein>
    <recommendedName>
        <fullName evidence="2">Filamentous haemagglutinin FhaB/tRNA nuclease CdiA-like TPS domain-containing protein</fullName>
    </recommendedName>
</protein>
<evidence type="ECO:0000259" key="2">
    <source>
        <dbReference type="SMART" id="SM00912"/>
    </source>
</evidence>
<reference evidence="3 4" key="1">
    <citation type="submission" date="2017-10" db="EMBL/GenBank/DDBJ databases">
        <title>Draft genome of two endophytic bacteria isolated from 'guarana' Paullinia cupana (Mart.) Ducke.</title>
        <authorList>
            <person name="Siqueira K.A."/>
            <person name="Liotti R.G."/>
            <person name="Mendes T.A."/>
            <person name="Soares M.A."/>
        </authorList>
    </citation>
    <scope>NUCLEOTIDE SEQUENCE [LARGE SCALE GENOMIC DNA]</scope>
    <source>
        <strain evidence="3 4">342</strain>
    </source>
</reference>
<dbReference type="InterPro" id="IPR012334">
    <property type="entry name" value="Pectin_lyas_fold"/>
</dbReference>
<sequence>MMKNKKIHLKAKTTPLYLAIGMICLQAIPAHAAVISDLNQGNIPTIKANSNGSITVNINSASNGGISHNKFTQFDVTQSGVVLNNSAKTSATTVAGNVSGNKNMANGSASLIINEVTQNRASQLKGLVEVAGEKANVIISNPAGITCDGCGFVNTKSATLTTGKPIVENSNLTGVNVSNGTITVTGRGMNDKADFTTLLARTVKINADLKASDLQINTGVNENVPFENGKLVNTGTSGVNTMLPEVGVDVSRLGGMYANKITLISGGQDVGVNNKGLISANTELHINSNGAISNSGTIKTNSGNMQLIAKDINNNAGSISSSTGDITLLAENSINNEKGRIVNQGLLLTNSINLNNNSGLFYGNEVSIVADNIQNKYSDNYQAHDDDNEFMGQGGIQGKSDVNLNANSTLNSLNSIIISETGTISLASNDRLSLDNSVLYAVEKDVILNADMFGLDSNNLGLTETLIKGKDIIINVKKAGTFTKNTKIDADNDIVFNKSARYYPGYITNNGTMNAANEISINNMHFIENYGVISAGKSIDFNADLLDNHNVINSAGNINLSMSEQIFNYKNASILSGQKTTLRAPQIANIGNIIAYGGLNIASNEYYNKGYTYGKVTETPYD</sequence>
<evidence type="ECO:0000313" key="4">
    <source>
        <dbReference type="Proteomes" id="UP000239181"/>
    </source>
</evidence>
<accession>A0A2S9I6H2</accession>
<dbReference type="SMART" id="SM00912">
    <property type="entry name" value="Haemagg_act"/>
    <property type="match status" value="1"/>
</dbReference>
<feature type="signal peptide" evidence="1">
    <location>
        <begin position="1"/>
        <end position="32"/>
    </location>
</feature>
<proteinExistence type="predicted"/>
<feature type="chain" id="PRO_5015684114" description="Filamentous haemagglutinin FhaB/tRNA nuclease CdiA-like TPS domain-containing protein" evidence="1">
    <location>
        <begin position="33"/>
        <end position="622"/>
    </location>
</feature>
<dbReference type="InterPro" id="IPR011050">
    <property type="entry name" value="Pectin_lyase_fold/virulence"/>
</dbReference>
<dbReference type="EMBL" id="PDET01000019">
    <property type="protein sequence ID" value="PRD13393.1"/>
    <property type="molecule type" value="Genomic_DNA"/>
</dbReference>
<dbReference type="OrthoDB" id="2664633at2"/>
<comment type="caution">
    <text evidence="3">The sequence shown here is derived from an EMBL/GenBank/DDBJ whole genome shotgun (WGS) entry which is preliminary data.</text>
</comment>
<feature type="domain" description="Filamentous haemagglutinin FhaB/tRNA nuclease CdiA-like TPS" evidence="2">
    <location>
        <begin position="50"/>
        <end position="170"/>
    </location>
</feature>
<keyword evidence="1" id="KW-0732">Signal</keyword>
<dbReference type="Proteomes" id="UP000239181">
    <property type="component" value="Unassembled WGS sequence"/>
</dbReference>
<keyword evidence="4" id="KW-1185">Reference proteome</keyword>
<dbReference type="Gene3D" id="2.160.20.10">
    <property type="entry name" value="Single-stranded right-handed beta-helix, Pectin lyase-like"/>
    <property type="match status" value="1"/>
</dbReference>
<evidence type="ECO:0000256" key="1">
    <source>
        <dbReference type="SAM" id="SignalP"/>
    </source>
</evidence>
<dbReference type="Pfam" id="PF05860">
    <property type="entry name" value="TPS"/>
    <property type="match status" value="1"/>
</dbReference>
<organism evidence="3 4">
    <name type="scientific">Pantoea coffeiphila</name>
    <dbReference type="NCBI Taxonomy" id="1465635"/>
    <lineage>
        <taxon>Bacteria</taxon>
        <taxon>Pseudomonadati</taxon>
        <taxon>Pseudomonadota</taxon>
        <taxon>Gammaproteobacteria</taxon>
        <taxon>Enterobacterales</taxon>
        <taxon>Erwiniaceae</taxon>
        <taxon>Pantoea</taxon>
    </lineage>
</organism>
<dbReference type="InterPro" id="IPR008638">
    <property type="entry name" value="FhaB/CdiA-like_TPS"/>
</dbReference>
<dbReference type="NCBIfam" id="TIGR01901">
    <property type="entry name" value="adhes_NPXG"/>
    <property type="match status" value="1"/>
</dbReference>
<name>A0A2S9I6H2_9GAMM</name>